<dbReference type="PANTHER" id="PTHR46825:SF9">
    <property type="entry name" value="BETA-LACTAMASE-RELATED DOMAIN-CONTAINING PROTEIN"/>
    <property type="match status" value="1"/>
</dbReference>
<dbReference type="AlphaFoldDB" id="A0A645BKT3"/>
<dbReference type="SUPFAM" id="SSF56601">
    <property type="entry name" value="beta-lactamase/transpeptidase-like"/>
    <property type="match status" value="1"/>
</dbReference>
<dbReference type="GO" id="GO:0004177">
    <property type="term" value="F:aminopeptidase activity"/>
    <property type="evidence" value="ECO:0007669"/>
    <property type="project" value="UniProtKB-KW"/>
</dbReference>
<dbReference type="Pfam" id="PF00144">
    <property type="entry name" value="Beta-lactamase"/>
    <property type="match status" value="1"/>
</dbReference>
<proteinExistence type="predicted"/>
<feature type="domain" description="Beta-lactamase-related" evidence="1">
    <location>
        <begin position="28"/>
        <end position="311"/>
    </location>
</feature>
<reference evidence="2" key="1">
    <citation type="submission" date="2019-08" db="EMBL/GenBank/DDBJ databases">
        <authorList>
            <person name="Kucharzyk K."/>
            <person name="Murdoch R.W."/>
            <person name="Higgins S."/>
            <person name="Loffler F."/>
        </authorList>
    </citation>
    <scope>NUCLEOTIDE SEQUENCE</scope>
</reference>
<organism evidence="2">
    <name type="scientific">bioreactor metagenome</name>
    <dbReference type="NCBI Taxonomy" id="1076179"/>
    <lineage>
        <taxon>unclassified sequences</taxon>
        <taxon>metagenomes</taxon>
        <taxon>ecological metagenomes</taxon>
    </lineage>
</organism>
<accession>A0A645BKT3</accession>
<keyword evidence="2" id="KW-0031">Aminopeptidase</keyword>
<sequence>MKVLLFMLLGLAVAGGAWSQSYEALEHVDRLVDLSGIVMVADTGEVVYQKSFGFADHQSKKAIDEHTLFPLASLTKPFTAMAIGILQEQGRLNLDDPIAEYLVQFASNPTLTIRHLIEHRSGLIRDLTDQRVISPYELIELEDLVDAIAKAPMRSKAGSTYQYSNANYQVLARLVEEVADQSYESYLKEYILQPAGMAATCVLEDFGPPELAKGHAHGNLLAGYHFSHAYGSGNLASTVSDLYAFAKAWKAGVFGVPSKLLGWMHGSLQGRAYREHTGHLGSGYATCLRFFEDEDLVVIVLLNTQFPDVLELVDTLSAEALGLSINHTDGREWDPVGSSLDRTVFQGGDGDSLALQMKNGILMVQPMQGRPVYLKRVGEGVYRDLEHPLFTHHLFADESGSLSAYEIRGLVRSTRYERVF</sequence>
<evidence type="ECO:0000259" key="1">
    <source>
        <dbReference type="Pfam" id="PF00144"/>
    </source>
</evidence>
<keyword evidence="2" id="KW-0378">Hydrolase</keyword>
<dbReference type="InterPro" id="IPR012338">
    <property type="entry name" value="Beta-lactam/transpept-like"/>
</dbReference>
<dbReference type="EMBL" id="VSSQ01020879">
    <property type="protein sequence ID" value="MPM66080.1"/>
    <property type="molecule type" value="Genomic_DNA"/>
</dbReference>
<evidence type="ECO:0000313" key="2">
    <source>
        <dbReference type="EMBL" id="MPM66080.1"/>
    </source>
</evidence>
<dbReference type="Gene3D" id="3.40.710.10">
    <property type="entry name" value="DD-peptidase/beta-lactamase superfamily"/>
    <property type="match status" value="1"/>
</dbReference>
<keyword evidence="2" id="KW-0645">Protease</keyword>
<dbReference type="InterPro" id="IPR050491">
    <property type="entry name" value="AmpC-like"/>
</dbReference>
<protein>
    <submittedName>
        <fullName evidence="2">D-aminopeptidase</fullName>
        <ecNumber evidence="2">3.4.11.19</ecNumber>
    </submittedName>
</protein>
<dbReference type="EC" id="3.4.11.19" evidence="2"/>
<gene>
    <name evidence="2" type="primary">dap_33</name>
    <name evidence="2" type="ORF">SDC9_112987</name>
</gene>
<dbReference type="InterPro" id="IPR001466">
    <property type="entry name" value="Beta-lactam-related"/>
</dbReference>
<comment type="caution">
    <text evidence="2">The sequence shown here is derived from an EMBL/GenBank/DDBJ whole genome shotgun (WGS) entry which is preliminary data.</text>
</comment>
<name>A0A645BKT3_9ZZZZ</name>
<dbReference type="PANTHER" id="PTHR46825">
    <property type="entry name" value="D-ALANYL-D-ALANINE-CARBOXYPEPTIDASE/ENDOPEPTIDASE AMPH"/>
    <property type="match status" value="1"/>
</dbReference>